<accession>A0A183VL89</accession>
<keyword evidence="1" id="KW-1133">Transmembrane helix</keyword>
<name>A0A183VL89_TRIRE</name>
<dbReference type="WBParaSite" id="TREG1_25150.3">
    <property type="protein sequence ID" value="TREG1_25150.3"/>
    <property type="gene ID" value="TREG1_25150"/>
</dbReference>
<keyword evidence="2" id="KW-1185">Reference proteome</keyword>
<proteinExistence type="predicted"/>
<dbReference type="WBParaSite" id="TREG1_25150.1">
    <property type="protein sequence ID" value="TREG1_25150.1"/>
    <property type="gene ID" value="TREG1_25150"/>
</dbReference>
<dbReference type="WBParaSite" id="TREG1_25150.2">
    <property type="protein sequence ID" value="TREG1_25150.2"/>
    <property type="gene ID" value="TREG1_25150"/>
</dbReference>
<organism evidence="2 5">
    <name type="scientific">Trichobilharzia regenti</name>
    <name type="common">Nasal bird schistosome</name>
    <dbReference type="NCBI Taxonomy" id="157069"/>
    <lineage>
        <taxon>Eukaryota</taxon>
        <taxon>Metazoa</taxon>
        <taxon>Spiralia</taxon>
        <taxon>Lophotrochozoa</taxon>
        <taxon>Platyhelminthes</taxon>
        <taxon>Trematoda</taxon>
        <taxon>Digenea</taxon>
        <taxon>Strigeidida</taxon>
        <taxon>Schistosomatoidea</taxon>
        <taxon>Schistosomatidae</taxon>
        <taxon>Trichobilharzia</taxon>
    </lineage>
</organism>
<feature type="transmembrane region" description="Helical" evidence="1">
    <location>
        <begin position="57"/>
        <end position="78"/>
    </location>
</feature>
<sequence length="166" mass="17867">MNAPKNCSADYRTVIAPANVLLATSICTILVGIVLVILGICFGLTNGGHSSHLSISYVGIPIILSGCITLAVAVARIMHTNKLLSSMNLTLYNFKKQWNQEECSVESTSFNVQEGACSSFSSSVCTPANKFDSASLNNGGEVEFPKQLTNHQHQRLPMPPRRAVLN</sequence>
<evidence type="ECO:0000313" key="5">
    <source>
        <dbReference type="WBParaSite" id="TREG1_25150.3"/>
    </source>
</evidence>
<feature type="transmembrane region" description="Helical" evidence="1">
    <location>
        <begin position="20"/>
        <end position="45"/>
    </location>
</feature>
<dbReference type="Proteomes" id="UP000050795">
    <property type="component" value="Unassembled WGS sequence"/>
</dbReference>
<evidence type="ECO:0000313" key="3">
    <source>
        <dbReference type="WBParaSite" id="TREG1_25150.1"/>
    </source>
</evidence>
<protein>
    <submittedName>
        <fullName evidence="3 4">Tetraspanin</fullName>
    </submittedName>
</protein>
<keyword evidence="1" id="KW-0812">Transmembrane</keyword>
<reference evidence="2" key="1">
    <citation type="submission" date="2022-06" db="EMBL/GenBank/DDBJ databases">
        <authorList>
            <person name="Berger JAMES D."/>
            <person name="Berger JAMES D."/>
        </authorList>
    </citation>
    <scope>NUCLEOTIDE SEQUENCE [LARGE SCALE GENOMIC DNA]</scope>
</reference>
<reference evidence="3 4" key="2">
    <citation type="submission" date="2023-11" db="UniProtKB">
        <authorList>
            <consortium name="WormBaseParasite"/>
        </authorList>
    </citation>
    <scope>IDENTIFICATION</scope>
</reference>
<evidence type="ECO:0000256" key="1">
    <source>
        <dbReference type="SAM" id="Phobius"/>
    </source>
</evidence>
<dbReference type="AlphaFoldDB" id="A0A183VL89"/>
<keyword evidence="1" id="KW-0472">Membrane</keyword>
<dbReference type="OrthoDB" id="6252847at2759"/>
<evidence type="ECO:0000313" key="2">
    <source>
        <dbReference type="Proteomes" id="UP000050795"/>
    </source>
</evidence>
<evidence type="ECO:0000313" key="4">
    <source>
        <dbReference type="WBParaSite" id="TREG1_25150.2"/>
    </source>
</evidence>